<evidence type="ECO:0000313" key="4">
    <source>
        <dbReference type="EMBL" id="MFH4977445.1"/>
    </source>
</evidence>
<dbReference type="Proteomes" id="UP001608902">
    <property type="component" value="Unassembled WGS sequence"/>
</dbReference>
<evidence type="ECO:0000313" key="5">
    <source>
        <dbReference type="Proteomes" id="UP001608902"/>
    </source>
</evidence>
<sequence length="261" mass="30031">MSRRGYRDGDDVPTLYVRQVPYSARPDDLRVLFEKMGTVRDVYIPLDYYTRESRGFAYVKYDDPRDAEDAFKELNGAEVLGRRIEIEWAEGERKTKSEMRKQYATGYYRGSGGRSYSRRRSPYYGGSNRSHRYSYRDRSRSRSPRRRVRNRTRSPPSERSPSRSRSRSAYRSEESRSSSRSRSSVRSQSKHNRVSAGNDNAAAAENKLSSPEVTEKVDETVDVLEERSEYGGSDTEAISEVVRSHSKDEEAAEKVGDSAHD</sequence>
<dbReference type="InterPro" id="IPR012677">
    <property type="entry name" value="Nucleotide-bd_a/b_plait_sf"/>
</dbReference>
<dbReference type="GO" id="GO:0003723">
    <property type="term" value="F:RNA binding"/>
    <property type="evidence" value="ECO:0007669"/>
    <property type="project" value="UniProtKB-UniRule"/>
</dbReference>
<dbReference type="SMART" id="SM00360">
    <property type="entry name" value="RRM"/>
    <property type="match status" value="1"/>
</dbReference>
<feature type="region of interest" description="Disordered" evidence="2">
    <location>
        <begin position="107"/>
        <end position="261"/>
    </location>
</feature>
<dbReference type="InterPro" id="IPR035979">
    <property type="entry name" value="RBD_domain_sf"/>
</dbReference>
<proteinExistence type="predicted"/>
<reference evidence="4 5" key="1">
    <citation type="submission" date="2024-08" db="EMBL/GenBank/DDBJ databases">
        <title>Gnathostoma spinigerum genome.</title>
        <authorList>
            <person name="Gonzalez-Bertolin B."/>
            <person name="Monzon S."/>
            <person name="Zaballos A."/>
            <person name="Jimenez P."/>
            <person name="Dekumyoy P."/>
            <person name="Varona S."/>
            <person name="Cuesta I."/>
            <person name="Sumanam S."/>
            <person name="Adisakwattana P."/>
            <person name="Gasser R.B."/>
            <person name="Hernandez-Gonzalez A."/>
            <person name="Young N.D."/>
            <person name="Perteguer M.J."/>
        </authorList>
    </citation>
    <scope>NUCLEOTIDE SEQUENCE [LARGE SCALE GENOMIC DNA]</scope>
    <source>
        <strain evidence="4">AL3</strain>
        <tissue evidence="4">Liver</tissue>
    </source>
</reference>
<dbReference type="SUPFAM" id="SSF54928">
    <property type="entry name" value="RNA-binding domain, RBD"/>
    <property type="match status" value="1"/>
</dbReference>
<feature type="compositionally biased region" description="Basic and acidic residues" evidence="2">
    <location>
        <begin position="242"/>
        <end position="261"/>
    </location>
</feature>
<name>A0ABD6EMD5_9BILA</name>
<dbReference type="Pfam" id="PF00076">
    <property type="entry name" value="RRM_1"/>
    <property type="match status" value="1"/>
</dbReference>
<protein>
    <recommendedName>
        <fullName evidence="3">RRM domain-containing protein</fullName>
    </recommendedName>
</protein>
<dbReference type="EMBL" id="JBGFUD010002306">
    <property type="protein sequence ID" value="MFH4977445.1"/>
    <property type="molecule type" value="Genomic_DNA"/>
</dbReference>
<dbReference type="InterPro" id="IPR000504">
    <property type="entry name" value="RRM_dom"/>
</dbReference>
<gene>
    <name evidence="4" type="ORF">AB6A40_004154</name>
</gene>
<dbReference type="PROSITE" id="PS50102">
    <property type="entry name" value="RRM"/>
    <property type="match status" value="1"/>
</dbReference>
<organism evidence="4 5">
    <name type="scientific">Gnathostoma spinigerum</name>
    <dbReference type="NCBI Taxonomy" id="75299"/>
    <lineage>
        <taxon>Eukaryota</taxon>
        <taxon>Metazoa</taxon>
        <taxon>Ecdysozoa</taxon>
        <taxon>Nematoda</taxon>
        <taxon>Chromadorea</taxon>
        <taxon>Rhabditida</taxon>
        <taxon>Spirurina</taxon>
        <taxon>Gnathostomatomorpha</taxon>
        <taxon>Gnathostomatoidea</taxon>
        <taxon>Gnathostomatidae</taxon>
        <taxon>Gnathostoma</taxon>
    </lineage>
</organism>
<feature type="domain" description="RRM" evidence="3">
    <location>
        <begin position="13"/>
        <end position="91"/>
    </location>
</feature>
<accession>A0ABD6EMD5</accession>
<feature type="compositionally biased region" description="Basic and acidic residues" evidence="2">
    <location>
        <begin position="213"/>
        <end position="229"/>
    </location>
</feature>
<dbReference type="InterPro" id="IPR050441">
    <property type="entry name" value="RBM"/>
</dbReference>
<dbReference type="AlphaFoldDB" id="A0ABD6EMD5"/>
<comment type="caution">
    <text evidence="4">The sequence shown here is derived from an EMBL/GenBank/DDBJ whole genome shotgun (WGS) entry which is preliminary data.</text>
</comment>
<keyword evidence="1" id="KW-0694">RNA-binding</keyword>
<dbReference type="Gene3D" id="3.30.70.330">
    <property type="match status" value="1"/>
</dbReference>
<dbReference type="PANTHER" id="PTHR48034">
    <property type="entry name" value="TRANSFORMER-2 SEX-DETERMINING PROTEIN-RELATED"/>
    <property type="match status" value="1"/>
</dbReference>
<evidence type="ECO:0000256" key="1">
    <source>
        <dbReference type="PROSITE-ProRule" id="PRU00176"/>
    </source>
</evidence>
<feature type="compositionally biased region" description="Basic residues" evidence="2">
    <location>
        <begin position="141"/>
        <end position="152"/>
    </location>
</feature>
<keyword evidence="5" id="KW-1185">Reference proteome</keyword>
<evidence type="ECO:0000259" key="3">
    <source>
        <dbReference type="PROSITE" id="PS50102"/>
    </source>
</evidence>
<evidence type="ECO:0000256" key="2">
    <source>
        <dbReference type="SAM" id="MobiDB-lite"/>
    </source>
</evidence>
<feature type="compositionally biased region" description="Low complexity" evidence="2">
    <location>
        <begin position="178"/>
        <end position="187"/>
    </location>
</feature>